<name>A0A919PC54_9CELL</name>
<evidence type="ECO:0000313" key="4">
    <source>
        <dbReference type="EMBL" id="GIG36860.1"/>
    </source>
</evidence>
<feature type="compositionally biased region" description="Low complexity" evidence="2">
    <location>
        <begin position="35"/>
        <end position="49"/>
    </location>
</feature>
<feature type="region of interest" description="Disordered" evidence="2">
    <location>
        <begin position="1"/>
        <end position="53"/>
    </location>
</feature>
<gene>
    <name evidence="4" type="ORF">Cpa01nite_22410</name>
</gene>
<accession>A0A919PC54</accession>
<keyword evidence="1" id="KW-0238">DNA-binding</keyword>
<reference evidence="4" key="1">
    <citation type="submission" date="2021-01" db="EMBL/GenBank/DDBJ databases">
        <title>Whole genome shotgun sequence of Cellulomonas pakistanensis NBRC 110800.</title>
        <authorList>
            <person name="Komaki H."/>
            <person name="Tamura T."/>
        </authorList>
    </citation>
    <scope>NUCLEOTIDE SEQUENCE</scope>
    <source>
        <strain evidence="4">NBRC 110800</strain>
    </source>
</reference>
<dbReference type="InterPro" id="IPR036625">
    <property type="entry name" value="E3-bd_dom_sf"/>
</dbReference>
<keyword evidence="5" id="KW-1185">Reference proteome</keyword>
<dbReference type="EMBL" id="BONO01000016">
    <property type="protein sequence ID" value="GIG36860.1"/>
    <property type="molecule type" value="Genomic_DNA"/>
</dbReference>
<dbReference type="Gene3D" id="4.10.320.10">
    <property type="entry name" value="E3-binding domain"/>
    <property type="match status" value="1"/>
</dbReference>
<organism evidence="4 5">
    <name type="scientific">Cellulomonas pakistanensis</name>
    <dbReference type="NCBI Taxonomy" id="992287"/>
    <lineage>
        <taxon>Bacteria</taxon>
        <taxon>Bacillati</taxon>
        <taxon>Actinomycetota</taxon>
        <taxon>Actinomycetes</taxon>
        <taxon>Micrococcales</taxon>
        <taxon>Cellulomonadaceae</taxon>
        <taxon>Cellulomonas</taxon>
    </lineage>
</organism>
<dbReference type="AlphaFoldDB" id="A0A919PC54"/>
<comment type="caution">
    <text evidence="4">The sequence shown here is derived from an EMBL/GenBank/DDBJ whole genome shotgun (WGS) entry which is preliminary data.</text>
</comment>
<evidence type="ECO:0000256" key="2">
    <source>
        <dbReference type="SAM" id="MobiDB-lite"/>
    </source>
</evidence>
<dbReference type="GO" id="GO:0016746">
    <property type="term" value="F:acyltransferase activity"/>
    <property type="evidence" value="ECO:0007669"/>
    <property type="project" value="InterPro"/>
</dbReference>
<evidence type="ECO:0000313" key="5">
    <source>
        <dbReference type="Proteomes" id="UP000642125"/>
    </source>
</evidence>
<dbReference type="Proteomes" id="UP000642125">
    <property type="component" value="Unassembled WGS sequence"/>
</dbReference>
<evidence type="ECO:0000259" key="3">
    <source>
        <dbReference type="Pfam" id="PF23359"/>
    </source>
</evidence>
<sequence length="161" mass="16366">MTRSDEPGDPPPASDGWSTWPDDAGCGPPVEEPDPVAAPAAHPEPASVPDPAAVQAALDTLARWIRAGRTIICPGEPGGDPPASADRGDPSGPGSPDVAGTAPDPEPAAPAPETAADLDLVPRAEPAAVRIWAREHGFRVAERGRLPVAVVHAYVASHRAG</sequence>
<dbReference type="Pfam" id="PF23359">
    <property type="entry name" value="Lsr2_DNA-bd"/>
    <property type="match status" value="1"/>
</dbReference>
<feature type="region of interest" description="Disordered" evidence="2">
    <location>
        <begin position="71"/>
        <end position="122"/>
    </location>
</feature>
<dbReference type="RefSeq" id="WP_203668883.1">
    <property type="nucleotide sequence ID" value="NZ_BONO01000016.1"/>
</dbReference>
<protein>
    <recommendedName>
        <fullName evidence="3">Lsr2 DNA-binding domain-containing protein</fullName>
    </recommendedName>
</protein>
<dbReference type="InterPro" id="IPR055370">
    <property type="entry name" value="Lsr2_DNA-bd"/>
</dbReference>
<proteinExistence type="predicted"/>
<evidence type="ECO:0000256" key="1">
    <source>
        <dbReference type="ARBA" id="ARBA00023125"/>
    </source>
</evidence>
<feature type="domain" description="Lsr2 DNA-binding" evidence="3">
    <location>
        <begin position="123"/>
        <end position="156"/>
    </location>
</feature>
<dbReference type="GO" id="GO:0003677">
    <property type="term" value="F:DNA binding"/>
    <property type="evidence" value="ECO:0007669"/>
    <property type="project" value="UniProtKB-KW"/>
</dbReference>